<evidence type="ECO:0000256" key="2">
    <source>
        <dbReference type="SAM" id="MobiDB-lite"/>
    </source>
</evidence>
<reference evidence="3" key="1">
    <citation type="submission" date="2023-04" db="EMBL/GenBank/DDBJ databases">
        <title>Phytophthora fragariaefolia NBRC 109709.</title>
        <authorList>
            <person name="Ichikawa N."/>
            <person name="Sato H."/>
            <person name="Tonouchi N."/>
        </authorList>
    </citation>
    <scope>NUCLEOTIDE SEQUENCE</scope>
    <source>
        <strain evidence="3">NBRC 109709</strain>
    </source>
</reference>
<accession>A0A9W6XJ69</accession>
<proteinExistence type="predicted"/>
<keyword evidence="4" id="KW-1185">Reference proteome</keyword>
<gene>
    <name evidence="3" type="ORF">Pfra01_001174100</name>
</gene>
<feature type="compositionally biased region" description="Basic and acidic residues" evidence="2">
    <location>
        <begin position="333"/>
        <end position="343"/>
    </location>
</feature>
<feature type="coiled-coil region" evidence="1">
    <location>
        <begin position="421"/>
        <end position="536"/>
    </location>
</feature>
<evidence type="ECO:0000256" key="1">
    <source>
        <dbReference type="SAM" id="Coils"/>
    </source>
</evidence>
<sequence>MLRRPSFGPKLAQYDLVFLESPIPIPRIDTEEQVAGAGIKSNTGPTEPRLINGLGQRDDCTLDVCSKALVKLMSSDPSLLSGMDDDLLESITLLSEPTKKGYERTLARDRNRDNTARKNVQLYAEDASFAEKKKTVTPMLTPGGISNAKRAALARANMVLLSPSSNAAAVAATATSKQDGRMTGRFTSTSVVRSTFTPLMQQEKPLPVVLLDDNMLNLVDGGTKTKTRAVGSTKKKAKRARRGRKKNSSSSSSGSSSNNSEDENYRGDRFVAKKSTSRASVDECDSCHSNNGTNDNASVASDSDEGRQTKLEKVGKQKQEPNERATDSSNDDSTDHREPESTRGDSISSVSQHQEVPVSAISAVLIQSPPSLSPSDNASDHSSSRNTMNTMSEYSFSGDSPWDTANFSYGSFSGPRQMEEELEAVLKAKQLEKEVEASQQRIRALESQIANQESQQDLLSTEQQFQLQEARATIKLLQEQLRLQEINARQAAHNRDSICLSKLRQTELYANEDDESAALKKKLKVLERQLKQAGISVAEVIPYDVAKKKVTEISKRLQEIGSSEVVLENKQAQAAARKEYYILEQEMEKYHMALVMTDEYIEEQRRREQEWEDTNRVANLKALRLLRSAIPVNISLLSERDLVELVTPSEIQFPAELARRIKRTNALQLLRTDPNTIAKMHPSVIEGYRTTGLTLLERRALHVVMQEPFHEWKKQQNNDMAQKKYAWYCKLKEAFVTAASNLQNHCKSSDTRATAGSDEEDEDETTKKHTCTLLGLACPVRAEERIRKLYCGLGFTSEAEFIEEDILKSDPDGAGEKALLEAQSHAREMVANQRQRDLKAHYKMNMREVAQAIGTMEEIDSILEHLLDLDDSFPHSGKECQQLSHCNSLLNCARDLMLLLAKRAGICVTGKRDPAKDEEDKRSSAEIVEAGRGISILLEILADISALLFNEEDKLRGNKPVTAATLKAVQELVDDVQQKNAKAMDGTAQVNAQKSGKRVPWMKRGVRDGSIDVCAQHRVSVDDNSSIPFAVESIEQGNCTSALLFDAIKARRKHISKQSEANGNGVDRKTGGPITKPGRPINLMAAIRARKRTQSNSTAENTSATTATEDVLDVCKSDAATSA</sequence>
<feature type="region of interest" description="Disordered" evidence="2">
    <location>
        <begin position="219"/>
        <end position="355"/>
    </location>
</feature>
<comment type="caution">
    <text evidence="3">The sequence shown here is derived from an EMBL/GenBank/DDBJ whole genome shotgun (WGS) entry which is preliminary data.</text>
</comment>
<name>A0A9W6XJ69_9STRA</name>
<dbReference type="Proteomes" id="UP001165121">
    <property type="component" value="Unassembled WGS sequence"/>
</dbReference>
<feature type="compositionally biased region" description="Low complexity" evidence="2">
    <location>
        <begin position="1095"/>
        <end position="1109"/>
    </location>
</feature>
<feature type="compositionally biased region" description="Polar residues" evidence="2">
    <location>
        <begin position="385"/>
        <end position="400"/>
    </location>
</feature>
<evidence type="ECO:0000313" key="4">
    <source>
        <dbReference type="Proteomes" id="UP001165121"/>
    </source>
</evidence>
<feature type="compositionally biased region" description="Basic residues" evidence="2">
    <location>
        <begin position="233"/>
        <end position="247"/>
    </location>
</feature>
<feature type="region of interest" description="Disordered" evidence="2">
    <location>
        <begin position="368"/>
        <end position="400"/>
    </location>
</feature>
<feature type="compositionally biased region" description="Polar residues" evidence="2">
    <location>
        <begin position="344"/>
        <end position="354"/>
    </location>
</feature>
<feature type="compositionally biased region" description="Polar residues" evidence="2">
    <location>
        <begin position="287"/>
        <end position="301"/>
    </location>
</feature>
<feature type="compositionally biased region" description="Basic and acidic residues" evidence="2">
    <location>
        <begin position="304"/>
        <end position="326"/>
    </location>
</feature>
<dbReference type="OrthoDB" id="71118at2759"/>
<protein>
    <submittedName>
        <fullName evidence="3">Unnamed protein product</fullName>
    </submittedName>
</protein>
<keyword evidence="1" id="KW-0175">Coiled coil</keyword>
<feature type="region of interest" description="Disordered" evidence="2">
    <location>
        <begin position="746"/>
        <end position="766"/>
    </location>
</feature>
<dbReference type="EMBL" id="BSXT01001173">
    <property type="protein sequence ID" value="GMF39488.1"/>
    <property type="molecule type" value="Genomic_DNA"/>
</dbReference>
<organism evidence="3 4">
    <name type="scientific">Phytophthora fragariaefolia</name>
    <dbReference type="NCBI Taxonomy" id="1490495"/>
    <lineage>
        <taxon>Eukaryota</taxon>
        <taxon>Sar</taxon>
        <taxon>Stramenopiles</taxon>
        <taxon>Oomycota</taxon>
        <taxon>Peronosporomycetes</taxon>
        <taxon>Peronosporales</taxon>
        <taxon>Peronosporaceae</taxon>
        <taxon>Phytophthora</taxon>
    </lineage>
</organism>
<feature type="region of interest" description="Disordered" evidence="2">
    <location>
        <begin position="1055"/>
        <end position="1110"/>
    </location>
</feature>
<dbReference type="AlphaFoldDB" id="A0A9W6XJ69"/>
<evidence type="ECO:0000313" key="3">
    <source>
        <dbReference type="EMBL" id="GMF39488.1"/>
    </source>
</evidence>
<feature type="compositionally biased region" description="Low complexity" evidence="2">
    <location>
        <begin position="248"/>
        <end position="259"/>
    </location>
</feature>